<dbReference type="CDD" id="cd04322">
    <property type="entry name" value="LysRS_N"/>
    <property type="match status" value="1"/>
</dbReference>
<dbReference type="Proteomes" id="UP000078561">
    <property type="component" value="Unassembled WGS sequence"/>
</dbReference>
<dbReference type="PRINTS" id="PR00982">
    <property type="entry name" value="TRNASYNTHLYS"/>
</dbReference>
<evidence type="ECO:0000256" key="2">
    <source>
        <dbReference type="ARBA" id="ARBA00022598"/>
    </source>
</evidence>
<reference evidence="9" key="1">
    <citation type="submission" date="2016-04" db="EMBL/GenBank/DDBJ databases">
        <authorList>
            <person name="Evans L.H."/>
            <person name="Alamgir A."/>
            <person name="Owens N."/>
            <person name="Weber N.D."/>
            <person name="Virtaneva K."/>
            <person name="Barbian K."/>
            <person name="Babar A."/>
            <person name="Rosenke K."/>
        </authorList>
    </citation>
    <scope>NUCLEOTIDE SEQUENCE [LARGE SCALE GENOMIC DNA]</scope>
    <source>
        <strain evidence="9">CBS 101.48</strain>
    </source>
</reference>
<evidence type="ECO:0000256" key="7">
    <source>
        <dbReference type="SAM" id="MobiDB-lite"/>
    </source>
</evidence>
<sequence>MQQRSFLASPSLSEHNRGQHKLQTMGYPRFIKLPAHGRYITPKEIPQWEDRLRNGEKAEEVVTLTGRIISKRESSAKLIFYDVIHNGETVQVVASRTRFDQPDKFLELNSNASRGDIFAFTGVLGKTKHGQLCVFTNSLQMLTPCLRDLPRSGLKDPEKRFRQRYLDMLVNPEPLAILRTRSQIIRFIRQFLDSKGFLEVETPVLAPTVGGASARPFVTRANALNLPMQLRIAPELYLKVTRCSSTSQPSHSPSTFVEIPAINADHNPEFTTCEFYQAYGNLDGLMTDTETMLSEMVQKIHGQKVLRKGDHDIYFDKPFARINVVDYLDTYFGLKGTSSVASMSSENLQHLCCQQNIHISAPFTEARILDKIISHVIEPKCIQPTFLYNHPLSLSPLAKDMPYGLKGRVAARFELFVSKKEIVNAYEELNDPLEQRIRFEQQAKDRQQGDIEAPIPDLSFCEALEYGLPPTAGWGMGIDRLVQLLTNAHHIREVIAFPVTR</sequence>
<dbReference type="Gene3D" id="3.30.930.10">
    <property type="entry name" value="Bira Bifunctional Protein, Domain 2"/>
    <property type="match status" value="1"/>
</dbReference>
<dbReference type="SUPFAM" id="SSF55681">
    <property type="entry name" value="Class II aaRS and biotin synthetases"/>
    <property type="match status" value="1"/>
</dbReference>
<dbReference type="PANTHER" id="PTHR42918">
    <property type="entry name" value="LYSYL-TRNA SYNTHETASE"/>
    <property type="match status" value="1"/>
</dbReference>
<dbReference type="AlphaFoldDB" id="A0A168R9E0"/>
<keyword evidence="4" id="KW-0067">ATP-binding</keyword>
<name>A0A168R9E0_ABSGL</name>
<dbReference type="GO" id="GO:0004824">
    <property type="term" value="F:lysine-tRNA ligase activity"/>
    <property type="evidence" value="ECO:0007669"/>
    <property type="project" value="UniProtKB-EC"/>
</dbReference>
<feature type="domain" description="Aminoacyl-transfer RNA synthetases class-II family profile" evidence="8">
    <location>
        <begin position="178"/>
        <end position="498"/>
    </location>
</feature>
<protein>
    <recommendedName>
        <fullName evidence="1">lysine--tRNA ligase</fullName>
        <ecNumber evidence="1">6.1.1.6</ecNumber>
    </recommendedName>
    <alternativeName>
        <fullName evidence="6">Lysyl-tRNA synthetase</fullName>
    </alternativeName>
</protein>
<dbReference type="InterPro" id="IPR012340">
    <property type="entry name" value="NA-bd_OB-fold"/>
</dbReference>
<dbReference type="EMBL" id="LT554584">
    <property type="protein sequence ID" value="SAM06330.1"/>
    <property type="molecule type" value="Genomic_DNA"/>
</dbReference>
<keyword evidence="2" id="KW-0436">Ligase</keyword>
<evidence type="ECO:0000259" key="8">
    <source>
        <dbReference type="PROSITE" id="PS50862"/>
    </source>
</evidence>
<dbReference type="OMA" id="MQERHVD"/>
<dbReference type="OrthoDB" id="21243at2759"/>
<dbReference type="InterPro" id="IPR045864">
    <property type="entry name" value="aa-tRNA-synth_II/BPL/LPL"/>
</dbReference>
<evidence type="ECO:0000256" key="1">
    <source>
        <dbReference type="ARBA" id="ARBA00013166"/>
    </source>
</evidence>
<dbReference type="InterPro" id="IPR018149">
    <property type="entry name" value="Lys-tRNA-synth_II_C"/>
</dbReference>
<feature type="compositionally biased region" description="Polar residues" evidence="7">
    <location>
        <begin position="1"/>
        <end position="13"/>
    </location>
</feature>
<organism evidence="9">
    <name type="scientific">Absidia glauca</name>
    <name type="common">Pin mould</name>
    <dbReference type="NCBI Taxonomy" id="4829"/>
    <lineage>
        <taxon>Eukaryota</taxon>
        <taxon>Fungi</taxon>
        <taxon>Fungi incertae sedis</taxon>
        <taxon>Mucoromycota</taxon>
        <taxon>Mucoromycotina</taxon>
        <taxon>Mucoromycetes</taxon>
        <taxon>Mucorales</taxon>
        <taxon>Cunninghamellaceae</taxon>
        <taxon>Absidia</taxon>
    </lineage>
</organism>
<keyword evidence="3" id="KW-0547">Nucleotide-binding</keyword>
<evidence type="ECO:0000256" key="3">
    <source>
        <dbReference type="ARBA" id="ARBA00022741"/>
    </source>
</evidence>
<accession>A0A168R9E0</accession>
<feature type="region of interest" description="Disordered" evidence="7">
    <location>
        <begin position="1"/>
        <end position="20"/>
    </location>
</feature>
<evidence type="ECO:0000256" key="6">
    <source>
        <dbReference type="ARBA" id="ARBA00030563"/>
    </source>
</evidence>
<gene>
    <name evidence="9" type="primary">ABSGL_12218.1 scaffold 12718</name>
</gene>
<dbReference type="Pfam" id="PF00152">
    <property type="entry name" value="tRNA-synt_2"/>
    <property type="match status" value="1"/>
</dbReference>
<dbReference type="InterPro" id="IPR044136">
    <property type="entry name" value="Lys-tRNA-ligase_II_N"/>
</dbReference>
<dbReference type="SUPFAM" id="SSF50249">
    <property type="entry name" value="Nucleic acid-binding proteins"/>
    <property type="match status" value="1"/>
</dbReference>
<evidence type="ECO:0000256" key="4">
    <source>
        <dbReference type="ARBA" id="ARBA00022840"/>
    </source>
</evidence>
<dbReference type="InterPro" id="IPR004364">
    <property type="entry name" value="Aa-tRNA-synt_II"/>
</dbReference>
<proteinExistence type="predicted"/>
<dbReference type="PANTHER" id="PTHR42918:SF5">
    <property type="entry name" value="LYSINE--TRNA LIGASE, MITOCHONDRIAL"/>
    <property type="match status" value="1"/>
</dbReference>
<dbReference type="GO" id="GO:0005524">
    <property type="term" value="F:ATP binding"/>
    <property type="evidence" value="ECO:0007669"/>
    <property type="project" value="UniProtKB-KW"/>
</dbReference>
<dbReference type="GO" id="GO:0000049">
    <property type="term" value="F:tRNA binding"/>
    <property type="evidence" value="ECO:0007669"/>
    <property type="project" value="TreeGrafter"/>
</dbReference>
<dbReference type="InParanoid" id="A0A168R9E0"/>
<dbReference type="NCBIfam" id="TIGR00499">
    <property type="entry name" value="lysS_bact"/>
    <property type="match status" value="1"/>
</dbReference>
<keyword evidence="10" id="KW-1185">Reference proteome</keyword>
<dbReference type="GO" id="GO:0005829">
    <property type="term" value="C:cytosol"/>
    <property type="evidence" value="ECO:0007669"/>
    <property type="project" value="TreeGrafter"/>
</dbReference>
<keyword evidence="5" id="KW-0030">Aminoacyl-tRNA synthetase</keyword>
<dbReference type="InterPro" id="IPR002313">
    <property type="entry name" value="Lys-tRNA-ligase_II"/>
</dbReference>
<evidence type="ECO:0000313" key="9">
    <source>
        <dbReference type="EMBL" id="SAM06330.1"/>
    </source>
</evidence>
<dbReference type="GO" id="GO:0006430">
    <property type="term" value="P:lysyl-tRNA aminoacylation"/>
    <property type="evidence" value="ECO:0007669"/>
    <property type="project" value="InterPro"/>
</dbReference>
<dbReference type="STRING" id="4829.A0A168R9E0"/>
<evidence type="ECO:0000313" key="10">
    <source>
        <dbReference type="Proteomes" id="UP000078561"/>
    </source>
</evidence>
<dbReference type="EC" id="6.1.1.6" evidence="1"/>
<evidence type="ECO:0000256" key="5">
    <source>
        <dbReference type="ARBA" id="ARBA00023146"/>
    </source>
</evidence>
<dbReference type="Gene3D" id="2.40.50.140">
    <property type="entry name" value="Nucleic acid-binding proteins"/>
    <property type="match status" value="1"/>
</dbReference>
<dbReference type="PROSITE" id="PS50862">
    <property type="entry name" value="AA_TRNA_LIGASE_II"/>
    <property type="match status" value="1"/>
</dbReference>
<dbReference type="InterPro" id="IPR006195">
    <property type="entry name" value="aa-tRNA-synth_II"/>
</dbReference>